<dbReference type="FunFam" id="2.30.29.30:FF:000194">
    <property type="entry name" value="Putative src kinase-associated phosphoprotein 2"/>
    <property type="match status" value="1"/>
</dbReference>
<name>A0A7J7TNK4_PIPKU</name>
<evidence type="ECO:0000313" key="15">
    <source>
        <dbReference type="Proteomes" id="UP000558488"/>
    </source>
</evidence>
<evidence type="ECO:0000256" key="6">
    <source>
        <dbReference type="ARBA" id="ARBA00022936"/>
    </source>
</evidence>
<dbReference type="PROSITE" id="PS50003">
    <property type="entry name" value="PH_DOMAIN"/>
    <property type="match status" value="1"/>
</dbReference>
<keyword evidence="4" id="KW-0963">Cytoplasm</keyword>
<dbReference type="Gene3D" id="6.10.250.220">
    <property type="match status" value="1"/>
</dbReference>
<evidence type="ECO:0000256" key="7">
    <source>
        <dbReference type="ARBA" id="ARBA00037321"/>
    </source>
</evidence>
<feature type="compositionally biased region" description="Acidic residues" evidence="11">
    <location>
        <begin position="227"/>
        <end position="238"/>
    </location>
</feature>
<gene>
    <name evidence="14" type="ORF">mPipKuh1_015840</name>
</gene>
<evidence type="ECO:0000256" key="5">
    <source>
        <dbReference type="ARBA" id="ARBA00022553"/>
    </source>
</evidence>
<comment type="similarity">
    <text evidence="2">Belongs to the SKAP family.</text>
</comment>
<organism evidence="14 15">
    <name type="scientific">Pipistrellus kuhlii</name>
    <name type="common">Kuhl's pipistrelle</name>
    <dbReference type="NCBI Taxonomy" id="59472"/>
    <lineage>
        <taxon>Eukaryota</taxon>
        <taxon>Metazoa</taxon>
        <taxon>Chordata</taxon>
        <taxon>Craniata</taxon>
        <taxon>Vertebrata</taxon>
        <taxon>Euteleostomi</taxon>
        <taxon>Mammalia</taxon>
        <taxon>Eutheria</taxon>
        <taxon>Laurasiatheria</taxon>
        <taxon>Chiroptera</taxon>
        <taxon>Yangochiroptera</taxon>
        <taxon>Vespertilionidae</taxon>
        <taxon>Pipistrellus</taxon>
    </lineage>
</organism>
<feature type="compositionally biased region" description="Basic and acidic residues" evidence="11">
    <location>
        <begin position="275"/>
        <end position="294"/>
    </location>
</feature>
<evidence type="ECO:0000256" key="4">
    <source>
        <dbReference type="ARBA" id="ARBA00022490"/>
    </source>
</evidence>
<dbReference type="OrthoDB" id="243840at2759"/>
<evidence type="ECO:0000259" key="12">
    <source>
        <dbReference type="PROSITE" id="PS50002"/>
    </source>
</evidence>
<keyword evidence="3 10" id="KW-0728">SH3 domain</keyword>
<evidence type="ECO:0000256" key="10">
    <source>
        <dbReference type="PROSITE-ProRule" id="PRU00192"/>
    </source>
</evidence>
<dbReference type="Pfam" id="PF00169">
    <property type="entry name" value="PH"/>
    <property type="match status" value="1"/>
</dbReference>
<accession>A0A7J7TNK4</accession>
<evidence type="ECO:0000256" key="11">
    <source>
        <dbReference type="SAM" id="MobiDB-lite"/>
    </source>
</evidence>
<proteinExistence type="inferred from homology"/>
<comment type="function">
    <text evidence="7">May be involved in B-cell and macrophage adhesion processes. In B-cells, may act by coupling the B-cell receptor (BCR) to integrin activation. May play a role in src signaling pathway.</text>
</comment>
<keyword evidence="5" id="KW-0597">Phosphoprotein</keyword>
<comment type="caution">
    <text evidence="14">The sequence shown here is derived from an EMBL/GenBank/DDBJ whole genome shotgun (WGS) entry which is preliminary data.</text>
</comment>
<evidence type="ECO:0000256" key="3">
    <source>
        <dbReference type="ARBA" id="ARBA00022443"/>
    </source>
</evidence>
<protein>
    <recommendedName>
        <fullName evidence="8">Src kinase-associated phosphoprotein 2</fullName>
    </recommendedName>
    <alternativeName>
        <fullName evidence="9">Src family-associated phosphoprotein 2</fullName>
    </alternativeName>
</protein>
<dbReference type="PANTHER" id="PTHR15129:SF2">
    <property type="entry name" value="SRC KINASE-ASSOCIATED PHOSPHOPROTEIN 2"/>
    <property type="match status" value="1"/>
</dbReference>
<reference evidence="14 15" key="1">
    <citation type="journal article" date="2020" name="Nature">
        <title>Six reference-quality genomes reveal evolution of bat adaptations.</title>
        <authorList>
            <person name="Jebb D."/>
            <person name="Huang Z."/>
            <person name="Pippel M."/>
            <person name="Hughes G.M."/>
            <person name="Lavrichenko K."/>
            <person name="Devanna P."/>
            <person name="Winkler S."/>
            <person name="Jermiin L.S."/>
            <person name="Skirmuntt E.C."/>
            <person name="Katzourakis A."/>
            <person name="Burkitt-Gray L."/>
            <person name="Ray D.A."/>
            <person name="Sullivan K.A.M."/>
            <person name="Roscito J.G."/>
            <person name="Kirilenko B.M."/>
            <person name="Davalos L.M."/>
            <person name="Corthals A.P."/>
            <person name="Power M.L."/>
            <person name="Jones G."/>
            <person name="Ransome R.D."/>
            <person name="Dechmann D.K.N."/>
            <person name="Locatelli A.G."/>
            <person name="Puechmaille S.J."/>
            <person name="Fedrigo O."/>
            <person name="Jarvis E.D."/>
            <person name="Hiller M."/>
            <person name="Vernes S.C."/>
            <person name="Myers E.W."/>
            <person name="Teeling E.C."/>
        </authorList>
    </citation>
    <scope>NUCLEOTIDE SEQUENCE [LARGE SCALE GENOMIC DNA]</scope>
    <source>
        <strain evidence="14">MPipKuh1</strain>
        <tissue evidence="14">Flight muscle</tissue>
    </source>
</reference>
<dbReference type="EMBL" id="JACAGB010000026">
    <property type="protein sequence ID" value="KAF6302376.1"/>
    <property type="molecule type" value="Genomic_DNA"/>
</dbReference>
<dbReference type="PROSITE" id="PS50002">
    <property type="entry name" value="SH3"/>
    <property type="match status" value="1"/>
</dbReference>
<keyword evidence="14" id="KW-0418">Kinase</keyword>
<dbReference type="Gene3D" id="2.30.30.40">
    <property type="entry name" value="SH3 Domains"/>
    <property type="match status" value="1"/>
</dbReference>
<dbReference type="InterPro" id="IPR011993">
    <property type="entry name" value="PH-like_dom_sf"/>
</dbReference>
<dbReference type="PRINTS" id="PR00452">
    <property type="entry name" value="SH3DOMAIN"/>
</dbReference>
<dbReference type="AlphaFoldDB" id="A0A7J7TNK4"/>
<keyword evidence="14" id="KW-0808">Transferase</keyword>
<dbReference type="InterPro" id="IPR037781">
    <property type="entry name" value="SKAP_fam"/>
</dbReference>
<keyword evidence="15" id="KW-1185">Reference proteome</keyword>
<evidence type="ECO:0000256" key="2">
    <source>
        <dbReference type="ARBA" id="ARBA00005864"/>
    </source>
</evidence>
<dbReference type="Proteomes" id="UP000558488">
    <property type="component" value="Unassembled WGS sequence"/>
</dbReference>
<evidence type="ECO:0000259" key="13">
    <source>
        <dbReference type="PROSITE" id="PS50003"/>
    </source>
</evidence>
<dbReference type="GO" id="GO:0005886">
    <property type="term" value="C:plasma membrane"/>
    <property type="evidence" value="ECO:0007669"/>
    <property type="project" value="TreeGrafter"/>
</dbReference>
<dbReference type="Gene3D" id="2.30.29.30">
    <property type="entry name" value="Pleckstrin-homology domain (PH domain)/Phosphotyrosine-binding domain (PTB)"/>
    <property type="match status" value="1"/>
</dbReference>
<evidence type="ECO:0000256" key="8">
    <source>
        <dbReference type="ARBA" id="ARBA00039671"/>
    </source>
</evidence>
<dbReference type="SMART" id="SM00326">
    <property type="entry name" value="SH3"/>
    <property type="match status" value="1"/>
</dbReference>
<dbReference type="FunFam" id="2.30.30.40:FF:000097">
    <property type="entry name" value="Putative src kinase-associated phosphoprotein 2"/>
    <property type="match status" value="1"/>
</dbReference>
<dbReference type="InterPro" id="IPR001849">
    <property type="entry name" value="PH_domain"/>
</dbReference>
<sequence>MPTPGSTSSPGPLPEEVRNLLADVEAFVADVLKGENLSKKAKEKRESLIKKIKDVKSIYLQEFKDKGDAEDGDEYDDPFSGAADTISLASERYEKDDEAPSDGTQFPPVAAQDLPCVFKAGYLEKRRKDHSFLGFEWQKRWCALSKGVFYYYGSDKDKQQKGEFAIDGYHVRMNNTLRKDAKKDCCFEIAAPDKRVYQFTATSPKDAEEWVQQLKFVLQDMGSDIIPEEDEEGGELYDDVDHPLPSSSSPVGSQPIDDEIYEELPDEEEDAAPGRVEEQRKTSQDSGHHSTGDKSTDYANFYQGLWDCTGALSDELSFKRGDVIYILSKEYNRYGWWVGEMKGAIGLVPKAYIMEMYDI</sequence>
<evidence type="ECO:0000313" key="14">
    <source>
        <dbReference type="EMBL" id="KAF6302376.1"/>
    </source>
</evidence>
<dbReference type="SUPFAM" id="SSF50729">
    <property type="entry name" value="PH domain-like"/>
    <property type="match status" value="1"/>
</dbReference>
<comment type="subcellular location">
    <subcellularLocation>
        <location evidence="1">Cytoplasm</location>
    </subcellularLocation>
</comment>
<feature type="domain" description="SH3" evidence="12">
    <location>
        <begin position="297"/>
        <end position="358"/>
    </location>
</feature>
<keyword evidence="6" id="KW-0075">B-cell activation</keyword>
<dbReference type="Pfam" id="PF00018">
    <property type="entry name" value="SH3_1"/>
    <property type="match status" value="1"/>
</dbReference>
<feature type="domain" description="PH" evidence="13">
    <location>
        <begin position="116"/>
        <end position="219"/>
    </location>
</feature>
<dbReference type="SMART" id="SM00233">
    <property type="entry name" value="PH"/>
    <property type="match status" value="1"/>
</dbReference>
<evidence type="ECO:0000256" key="9">
    <source>
        <dbReference type="ARBA" id="ARBA00041593"/>
    </source>
</evidence>
<dbReference type="InterPro" id="IPR036028">
    <property type="entry name" value="SH3-like_dom_sf"/>
</dbReference>
<dbReference type="PANTHER" id="PTHR15129">
    <property type="entry name" value="SRC-ASSOCIATED ADAPTOR PROTEIN"/>
    <property type="match status" value="1"/>
</dbReference>
<feature type="compositionally biased region" description="Acidic residues" evidence="11">
    <location>
        <begin position="256"/>
        <end position="271"/>
    </location>
</feature>
<evidence type="ECO:0000256" key="1">
    <source>
        <dbReference type="ARBA" id="ARBA00004496"/>
    </source>
</evidence>
<dbReference type="GO" id="GO:0005737">
    <property type="term" value="C:cytoplasm"/>
    <property type="evidence" value="ECO:0007669"/>
    <property type="project" value="UniProtKB-SubCell"/>
</dbReference>
<dbReference type="InterPro" id="IPR001452">
    <property type="entry name" value="SH3_domain"/>
</dbReference>
<feature type="region of interest" description="Disordered" evidence="11">
    <location>
        <begin position="227"/>
        <end position="294"/>
    </location>
</feature>
<dbReference type="SUPFAM" id="SSF50044">
    <property type="entry name" value="SH3-domain"/>
    <property type="match status" value="1"/>
</dbReference>
<dbReference type="GO" id="GO:0042113">
    <property type="term" value="P:B cell activation"/>
    <property type="evidence" value="ECO:0007669"/>
    <property type="project" value="UniProtKB-KW"/>
</dbReference>
<dbReference type="GO" id="GO:0016301">
    <property type="term" value="F:kinase activity"/>
    <property type="evidence" value="ECO:0007669"/>
    <property type="project" value="UniProtKB-KW"/>
</dbReference>